<gene>
    <name evidence="8" type="ORF">ACFSYC_14955</name>
</gene>
<name>A0ABW5XT06_9SPHI</name>
<evidence type="ECO:0000313" key="9">
    <source>
        <dbReference type="Proteomes" id="UP001597601"/>
    </source>
</evidence>
<dbReference type="PANTHER" id="PTHR30461">
    <property type="entry name" value="DNA-INVERTASE FROM LAMBDOID PROPHAGE"/>
    <property type="match status" value="1"/>
</dbReference>
<dbReference type="PANTHER" id="PTHR30461:SF23">
    <property type="entry name" value="DNA RECOMBINASE-RELATED"/>
    <property type="match status" value="1"/>
</dbReference>
<feature type="domain" description="Recombinase" evidence="7">
    <location>
        <begin position="159"/>
        <end position="269"/>
    </location>
</feature>
<dbReference type="PROSITE" id="PS51737">
    <property type="entry name" value="RECOMBINASE_DNA_BIND"/>
    <property type="match status" value="1"/>
</dbReference>
<keyword evidence="1" id="KW-0229">DNA integration</keyword>
<dbReference type="InterPro" id="IPR006118">
    <property type="entry name" value="Recombinase_CS"/>
</dbReference>
<sequence>MRTADLYIRVSTDEQADKGYSQRDQEDRLRKYCETNYIDIRKVIFEDHSAKTFKRPEWLKLLIDLKKTRGKFTDLILFTKWDRFSRNASDAYQMIAILGGLGIEPQAIEQPLNMEIPESKIMLAFYLATPEVENDRRALNVKQGMRRARKEGRYMGRAPYGYDNKTKENGAKYITPNLVDGPQMQWIFKTIAEGVFAPDQVRQMVNEKGLSISRSNFYREIRNPVYCGKIVVKAYKEEEEQWVDGMHEPLISEGLFQEVQDVLSGRKINLRLQAVKLQEGLPLKGIISCNTCDRKLTASASKGRKGGMYYYYHAQHIYGCGCRYKADIMNENMADELLKFVPKEGMEEIYKEVAMDVYKKFKGDTHSGRKGITAEIELLNARVAKARELVFDDKLDTDDFRIMKKECEEQIRRLELNLAEAKGKNSNVLSIDRMISQAISALYQLRKLYLSCDVLKKREILGSIFRENIRFDGTSYRTTRLNEGAELIYLITKELKGNKNGKQRLSERASRCVLRAGIEPALL</sequence>
<dbReference type="SMART" id="SM00857">
    <property type="entry name" value="Resolvase"/>
    <property type="match status" value="1"/>
</dbReference>
<evidence type="ECO:0000313" key="8">
    <source>
        <dbReference type="EMBL" id="MFD2865996.1"/>
    </source>
</evidence>
<dbReference type="Pfam" id="PF07508">
    <property type="entry name" value="Recombinase"/>
    <property type="match status" value="1"/>
</dbReference>
<evidence type="ECO:0000256" key="4">
    <source>
        <dbReference type="PROSITE-ProRule" id="PRU10137"/>
    </source>
</evidence>
<comment type="caution">
    <text evidence="8">The sequence shown here is derived from an EMBL/GenBank/DDBJ whole genome shotgun (WGS) entry which is preliminary data.</text>
</comment>
<dbReference type="InterPro" id="IPR038109">
    <property type="entry name" value="DNA_bind_recomb_sf"/>
</dbReference>
<dbReference type="EMBL" id="JBHUON010000019">
    <property type="protein sequence ID" value="MFD2865996.1"/>
    <property type="molecule type" value="Genomic_DNA"/>
</dbReference>
<protein>
    <submittedName>
        <fullName evidence="8">Recombinase family protein</fullName>
    </submittedName>
</protein>
<dbReference type="Gene3D" id="3.90.1750.20">
    <property type="entry name" value="Putative Large Serine Recombinase, Chain B, Domain 2"/>
    <property type="match status" value="1"/>
</dbReference>
<dbReference type="Proteomes" id="UP001597601">
    <property type="component" value="Unassembled WGS sequence"/>
</dbReference>
<evidence type="ECO:0000256" key="3">
    <source>
        <dbReference type="ARBA" id="ARBA00023172"/>
    </source>
</evidence>
<dbReference type="PROSITE" id="PS00397">
    <property type="entry name" value="RECOMBINASES_1"/>
    <property type="match status" value="1"/>
</dbReference>
<dbReference type="CDD" id="cd00338">
    <property type="entry name" value="Ser_Recombinase"/>
    <property type="match status" value="1"/>
</dbReference>
<keyword evidence="9" id="KW-1185">Reference proteome</keyword>
<dbReference type="PROSITE" id="PS51736">
    <property type="entry name" value="RECOMBINASES_3"/>
    <property type="match status" value="1"/>
</dbReference>
<dbReference type="InterPro" id="IPR036162">
    <property type="entry name" value="Resolvase-like_N_sf"/>
</dbReference>
<evidence type="ECO:0000259" key="7">
    <source>
        <dbReference type="PROSITE" id="PS51737"/>
    </source>
</evidence>
<dbReference type="Pfam" id="PF00239">
    <property type="entry name" value="Resolvase"/>
    <property type="match status" value="1"/>
</dbReference>
<evidence type="ECO:0000256" key="1">
    <source>
        <dbReference type="ARBA" id="ARBA00022908"/>
    </source>
</evidence>
<feature type="coiled-coil region" evidence="5">
    <location>
        <begin position="369"/>
        <end position="424"/>
    </location>
</feature>
<dbReference type="InterPro" id="IPR006119">
    <property type="entry name" value="Resolv_N"/>
</dbReference>
<evidence type="ECO:0000259" key="6">
    <source>
        <dbReference type="PROSITE" id="PS51736"/>
    </source>
</evidence>
<feature type="domain" description="Resolvase/invertase-type recombinase catalytic" evidence="6">
    <location>
        <begin position="3"/>
        <end position="152"/>
    </location>
</feature>
<feature type="active site" description="O-(5'-phospho-DNA)-serine intermediate" evidence="4">
    <location>
        <position position="11"/>
    </location>
</feature>
<dbReference type="Gene3D" id="3.40.50.1390">
    <property type="entry name" value="Resolvase, N-terminal catalytic domain"/>
    <property type="match status" value="1"/>
</dbReference>
<dbReference type="InterPro" id="IPR050639">
    <property type="entry name" value="SSR_resolvase"/>
</dbReference>
<keyword evidence="5" id="KW-0175">Coiled coil</keyword>
<evidence type="ECO:0000256" key="2">
    <source>
        <dbReference type="ARBA" id="ARBA00023125"/>
    </source>
</evidence>
<evidence type="ECO:0000256" key="5">
    <source>
        <dbReference type="SAM" id="Coils"/>
    </source>
</evidence>
<reference evidence="9" key="1">
    <citation type="journal article" date="2019" name="Int. J. Syst. Evol. Microbiol.">
        <title>The Global Catalogue of Microorganisms (GCM) 10K type strain sequencing project: providing services to taxonomists for standard genome sequencing and annotation.</title>
        <authorList>
            <consortium name="The Broad Institute Genomics Platform"/>
            <consortium name="The Broad Institute Genome Sequencing Center for Infectious Disease"/>
            <person name="Wu L."/>
            <person name="Ma J."/>
        </authorList>
    </citation>
    <scope>NUCLEOTIDE SEQUENCE [LARGE SCALE GENOMIC DNA]</scope>
    <source>
        <strain evidence="9">KCTC 52232</strain>
    </source>
</reference>
<keyword evidence="3" id="KW-0233">DNA recombination</keyword>
<dbReference type="InterPro" id="IPR011109">
    <property type="entry name" value="DNA_bind_recombinase_dom"/>
</dbReference>
<keyword evidence="2" id="KW-0238">DNA-binding</keyword>
<dbReference type="SUPFAM" id="SSF53041">
    <property type="entry name" value="Resolvase-like"/>
    <property type="match status" value="1"/>
</dbReference>
<dbReference type="RefSeq" id="WP_377129245.1">
    <property type="nucleotide sequence ID" value="NZ_JBHUON010000019.1"/>
</dbReference>
<organism evidence="8 9">
    <name type="scientific">Mucilaginibacter antarcticus</name>
    <dbReference type="NCBI Taxonomy" id="1855725"/>
    <lineage>
        <taxon>Bacteria</taxon>
        <taxon>Pseudomonadati</taxon>
        <taxon>Bacteroidota</taxon>
        <taxon>Sphingobacteriia</taxon>
        <taxon>Sphingobacteriales</taxon>
        <taxon>Sphingobacteriaceae</taxon>
        <taxon>Mucilaginibacter</taxon>
    </lineage>
</organism>
<accession>A0ABW5XT06</accession>
<proteinExistence type="predicted"/>